<dbReference type="PANTHER" id="PTHR42792">
    <property type="entry name" value="FLAGELLIN"/>
    <property type="match status" value="1"/>
</dbReference>
<dbReference type="EMBL" id="CP039865">
    <property type="protein sequence ID" value="QCK88087.1"/>
    <property type="molecule type" value="Genomic_DNA"/>
</dbReference>
<name>A0A4D7QSS1_9HYPH</name>
<sequence length="524" mass="53268">MSLRTTGIVSGFGAAEFTRLKGQLTDYQRQLGTGMKSETYGGLGSERALALGFQASRSDIAAWQGSISLVTTRIKIMDTALTSTQKTVASVKTALASADFTLASGRTTGQLTANGGLDSVISMLNSSDGSRYMFSGRATSTEPVLDSATIMAGEGGKDGFQTVMRERMQADLGSSASSPELDGTATGRVTLTAAGTQPVTLSEDGTHSFGLKIASVSGSVGGVTAALTAGPPASLDLTAGAGTANVGESQTIGFTLPDGSTERIILSAVAADATVASPGQFKIGATAAETLDNMRTALGSSLQTLVSTKLAAASAVKAGQDFFEGETNPATLGSIPTGAPKRLVAGVSGTMMDAVAYDTPANGDAKTLRWYRGDTGAGAARSTAASQVDSSVSVSYGARADEEALRSVVQNLAVVSAMKFTSADTVSQQRYQALANRVSGALAGEGATQTVTSIQVELAAANVSATSAGTRHKASDAMYADMLSDVVGVNDEEVGAYILALQTQLQASYQTTSMLSKLSLVSYL</sequence>
<evidence type="ECO:0000313" key="2">
    <source>
        <dbReference type="Proteomes" id="UP000298588"/>
    </source>
</evidence>
<dbReference type="AlphaFoldDB" id="A0A4D7QSS1"/>
<keyword evidence="2" id="KW-1185">Reference proteome</keyword>
<dbReference type="GO" id="GO:0009288">
    <property type="term" value="C:bacterial-type flagellum"/>
    <property type="evidence" value="ECO:0007669"/>
    <property type="project" value="InterPro"/>
</dbReference>
<organism evidence="1 2">
    <name type="scientific">Phreatobacter aquaticus</name>
    <dbReference type="NCBI Taxonomy" id="2570229"/>
    <lineage>
        <taxon>Bacteria</taxon>
        <taxon>Pseudomonadati</taxon>
        <taxon>Pseudomonadota</taxon>
        <taxon>Alphaproteobacteria</taxon>
        <taxon>Hyphomicrobiales</taxon>
        <taxon>Phreatobacteraceae</taxon>
        <taxon>Phreatobacter</taxon>
    </lineage>
</organism>
<gene>
    <name evidence="1" type="ORF">E8L99_21165</name>
</gene>
<dbReference type="PANTHER" id="PTHR42792:SF1">
    <property type="entry name" value="FLAGELLAR HOOK-ASSOCIATED PROTEIN 3"/>
    <property type="match status" value="1"/>
</dbReference>
<evidence type="ECO:0008006" key="3">
    <source>
        <dbReference type="Google" id="ProtNLM"/>
    </source>
</evidence>
<dbReference type="InterPro" id="IPR001492">
    <property type="entry name" value="Flagellin"/>
</dbReference>
<proteinExistence type="predicted"/>
<reference evidence="1 2" key="1">
    <citation type="submission" date="2019-04" db="EMBL/GenBank/DDBJ databases">
        <title>Phreatobacter aquaticus sp. nov.</title>
        <authorList>
            <person name="Choi A."/>
            <person name="Baek K."/>
        </authorList>
    </citation>
    <scope>NUCLEOTIDE SEQUENCE [LARGE SCALE GENOMIC DNA]</scope>
    <source>
        <strain evidence="1 2">NMCR1094</strain>
    </source>
</reference>
<accession>A0A4D7QSS1</accession>
<dbReference type="RefSeq" id="WP_137101415.1">
    <property type="nucleotide sequence ID" value="NZ_CP039865.1"/>
</dbReference>
<dbReference type="Proteomes" id="UP000298588">
    <property type="component" value="Chromosome"/>
</dbReference>
<dbReference type="KEGG" id="paqt:E8L99_21165"/>
<protein>
    <recommendedName>
        <fullName evidence="3">Flagellin C-terminal domain-containing protein</fullName>
    </recommendedName>
</protein>
<evidence type="ECO:0000313" key="1">
    <source>
        <dbReference type="EMBL" id="QCK88087.1"/>
    </source>
</evidence>
<dbReference type="OrthoDB" id="7312911at2"/>
<dbReference type="GO" id="GO:0005198">
    <property type="term" value="F:structural molecule activity"/>
    <property type="evidence" value="ECO:0007669"/>
    <property type="project" value="InterPro"/>
</dbReference>
<dbReference type="SUPFAM" id="SSF64518">
    <property type="entry name" value="Phase 1 flagellin"/>
    <property type="match status" value="1"/>
</dbReference>